<protein>
    <submittedName>
        <fullName evidence="2">Uncharacterized protein</fullName>
    </submittedName>
</protein>
<name>A0AAU9J6S5_9CILI</name>
<evidence type="ECO:0000313" key="2">
    <source>
        <dbReference type="EMBL" id="CAG9321499.1"/>
    </source>
</evidence>
<proteinExistence type="predicted"/>
<keyword evidence="3" id="KW-1185">Reference proteome</keyword>
<accession>A0AAU9J6S5</accession>
<evidence type="ECO:0000256" key="1">
    <source>
        <dbReference type="SAM" id="MobiDB-lite"/>
    </source>
</evidence>
<evidence type="ECO:0000313" key="3">
    <source>
        <dbReference type="Proteomes" id="UP001162131"/>
    </source>
</evidence>
<feature type="compositionally biased region" description="Basic and acidic residues" evidence="1">
    <location>
        <begin position="43"/>
        <end position="62"/>
    </location>
</feature>
<dbReference type="Proteomes" id="UP001162131">
    <property type="component" value="Unassembled WGS sequence"/>
</dbReference>
<gene>
    <name evidence="2" type="ORF">BSTOLATCC_MIC28779</name>
</gene>
<sequence length="237" mass="27023">MTDAYNKYPKESAGTLIGNWYEERELRDLTGHGRNYPMHHVPKKEGEPAALRDRDGTDTRVHGTSWEEKHDTMNHNYGATTNPADQLRKVGRREELMKAQIHQAISNEIKQKTDEEEVLRNTRIFETTTQGTFGWQVPNEKIGKRVMKTQDGAETEANDEVWAVEHGIRVPKPRRPLEQLEEEVIRAQQPITLYSDTLKQEIFPVSATKGPSPFARSCGFTQPIQQTRGANGFQGNV</sequence>
<reference evidence="2" key="1">
    <citation type="submission" date="2021-09" db="EMBL/GenBank/DDBJ databases">
        <authorList>
            <consortium name="AG Swart"/>
            <person name="Singh M."/>
            <person name="Singh A."/>
            <person name="Seah K."/>
            <person name="Emmerich C."/>
        </authorList>
    </citation>
    <scope>NUCLEOTIDE SEQUENCE</scope>
    <source>
        <strain evidence="2">ATCC30299</strain>
    </source>
</reference>
<dbReference type="EMBL" id="CAJZBQ010000028">
    <property type="protein sequence ID" value="CAG9321499.1"/>
    <property type="molecule type" value="Genomic_DNA"/>
</dbReference>
<comment type="caution">
    <text evidence="2">The sequence shown here is derived from an EMBL/GenBank/DDBJ whole genome shotgun (WGS) entry which is preliminary data.</text>
</comment>
<dbReference type="AlphaFoldDB" id="A0AAU9J6S5"/>
<organism evidence="2 3">
    <name type="scientific">Blepharisma stoltei</name>
    <dbReference type="NCBI Taxonomy" id="1481888"/>
    <lineage>
        <taxon>Eukaryota</taxon>
        <taxon>Sar</taxon>
        <taxon>Alveolata</taxon>
        <taxon>Ciliophora</taxon>
        <taxon>Postciliodesmatophora</taxon>
        <taxon>Heterotrichea</taxon>
        <taxon>Heterotrichida</taxon>
        <taxon>Blepharismidae</taxon>
        <taxon>Blepharisma</taxon>
    </lineage>
</organism>
<feature type="region of interest" description="Disordered" evidence="1">
    <location>
        <begin position="31"/>
        <end position="62"/>
    </location>
</feature>